<gene>
    <name evidence="1" type="ORF">CGC50_06620</name>
</gene>
<protein>
    <recommendedName>
        <fullName evidence="3">Carboxypeptidase regulatory-like domain-containing protein</fullName>
    </recommendedName>
</protein>
<dbReference type="AlphaFoldDB" id="A0A250FP24"/>
<dbReference type="GeneID" id="84808227"/>
<evidence type="ECO:0000313" key="1">
    <source>
        <dbReference type="EMBL" id="ATA86860.1"/>
    </source>
</evidence>
<dbReference type="OrthoDB" id="1260136at2"/>
<proteinExistence type="predicted"/>
<sequence length="123" mass="14187">MKKGGKLLCLFIALGAICCKPIIYEDDSCEIVTINGRVLDTKKAPLDSVEILNFRNEVMTYSNKEGYFEIKEELRILHQYVLFQKEGYIRDTIQYYINIERLGGYKPCLGLDTIVLKKEIKAN</sequence>
<accession>A0A250FP24</accession>
<name>A0A250FP24_9FLAO</name>
<evidence type="ECO:0000313" key="2">
    <source>
        <dbReference type="Proteomes" id="UP000217250"/>
    </source>
</evidence>
<dbReference type="KEGG" id="cgh:CGC50_06620"/>
<dbReference type="InterPro" id="IPR008969">
    <property type="entry name" value="CarboxyPept-like_regulatory"/>
</dbReference>
<dbReference type="EMBL" id="CP022386">
    <property type="protein sequence ID" value="ATA86860.1"/>
    <property type="molecule type" value="Genomic_DNA"/>
</dbReference>
<dbReference type="RefSeq" id="WP_095910184.1">
    <property type="nucleotide sequence ID" value="NZ_CP022386.1"/>
</dbReference>
<organism evidence="1 2">
    <name type="scientific">Capnocytophaga gingivalis</name>
    <dbReference type="NCBI Taxonomy" id="1017"/>
    <lineage>
        <taxon>Bacteria</taxon>
        <taxon>Pseudomonadati</taxon>
        <taxon>Bacteroidota</taxon>
        <taxon>Flavobacteriia</taxon>
        <taxon>Flavobacteriales</taxon>
        <taxon>Flavobacteriaceae</taxon>
        <taxon>Capnocytophaga</taxon>
    </lineage>
</organism>
<evidence type="ECO:0008006" key="3">
    <source>
        <dbReference type="Google" id="ProtNLM"/>
    </source>
</evidence>
<dbReference type="Proteomes" id="UP000217250">
    <property type="component" value="Chromosome"/>
</dbReference>
<reference evidence="2" key="1">
    <citation type="submission" date="2017-06" db="EMBL/GenBank/DDBJ databases">
        <title>Capnocytophaga spp. assemblies.</title>
        <authorList>
            <person name="Gulvik C.A."/>
        </authorList>
    </citation>
    <scope>NUCLEOTIDE SEQUENCE [LARGE SCALE GENOMIC DNA]</scope>
    <source>
        <strain evidence="2">H1496</strain>
    </source>
</reference>
<dbReference type="SUPFAM" id="SSF49464">
    <property type="entry name" value="Carboxypeptidase regulatory domain-like"/>
    <property type="match status" value="1"/>
</dbReference>